<evidence type="ECO:0000313" key="13">
    <source>
        <dbReference type="EMBL" id="RUL87754.1"/>
    </source>
</evidence>
<dbReference type="InterPro" id="IPR027417">
    <property type="entry name" value="P-loop_NTPase"/>
</dbReference>
<feature type="binding site" evidence="10">
    <location>
        <begin position="42"/>
        <end position="49"/>
    </location>
    <ligand>
        <name>ATP</name>
        <dbReference type="ChEBI" id="CHEBI:30616"/>
    </ligand>
</feature>
<comment type="similarity">
    <text evidence="1">Belongs to the helicase family. UvrD subfamily.</text>
</comment>
<dbReference type="Proteomes" id="UP000280296">
    <property type="component" value="Unassembled WGS sequence"/>
</dbReference>
<dbReference type="AlphaFoldDB" id="A0A432MK13"/>
<proteinExistence type="inferred from homology"/>
<dbReference type="PROSITE" id="PS51198">
    <property type="entry name" value="UVRD_HELICASE_ATP_BIND"/>
    <property type="match status" value="1"/>
</dbReference>
<dbReference type="Pfam" id="PF13361">
    <property type="entry name" value="UvrD_C"/>
    <property type="match status" value="1"/>
</dbReference>
<evidence type="ECO:0000313" key="14">
    <source>
        <dbReference type="Proteomes" id="UP000280296"/>
    </source>
</evidence>
<dbReference type="InterPro" id="IPR000212">
    <property type="entry name" value="DNA_helicase_UvrD/REP"/>
</dbReference>
<dbReference type="Pfam" id="PF00580">
    <property type="entry name" value="UvrD-helicase"/>
    <property type="match status" value="1"/>
</dbReference>
<reference evidence="13 14" key="2">
    <citation type="submission" date="2019-01" db="EMBL/GenBank/DDBJ databases">
        <title>Tautonia sociabilis, a novel thermotolerant planctomycete of Isosphaeraceae family, isolated from a 4000 m deep subterranean habitat.</title>
        <authorList>
            <person name="Kovaleva O.L."/>
            <person name="Elcheninov A.G."/>
            <person name="Van Heerden E."/>
            <person name="Toshchakov S.V."/>
            <person name="Novikov A."/>
            <person name="Bonch-Osmolovskaya E.A."/>
            <person name="Kublanov I.V."/>
        </authorList>
    </citation>
    <scope>NUCLEOTIDE SEQUENCE [LARGE SCALE GENOMIC DNA]</scope>
    <source>
        <strain evidence="13 14">GM2012</strain>
    </source>
</reference>
<dbReference type="PANTHER" id="PTHR11070">
    <property type="entry name" value="UVRD / RECB / PCRA DNA HELICASE FAMILY MEMBER"/>
    <property type="match status" value="1"/>
</dbReference>
<dbReference type="InterPro" id="IPR014017">
    <property type="entry name" value="DNA_helicase_UvrD-like_C"/>
</dbReference>
<dbReference type="InterPro" id="IPR013986">
    <property type="entry name" value="DExx_box_DNA_helicase_dom_sf"/>
</dbReference>
<dbReference type="GO" id="GO:0005829">
    <property type="term" value="C:cytosol"/>
    <property type="evidence" value="ECO:0007669"/>
    <property type="project" value="TreeGrafter"/>
</dbReference>
<dbReference type="EC" id="5.6.2.4" evidence="8"/>
<comment type="catalytic activity">
    <reaction evidence="9">
        <text>ATP + H2O = ADP + phosphate + H(+)</text>
        <dbReference type="Rhea" id="RHEA:13065"/>
        <dbReference type="ChEBI" id="CHEBI:15377"/>
        <dbReference type="ChEBI" id="CHEBI:15378"/>
        <dbReference type="ChEBI" id="CHEBI:30616"/>
        <dbReference type="ChEBI" id="CHEBI:43474"/>
        <dbReference type="ChEBI" id="CHEBI:456216"/>
        <dbReference type="EC" id="5.6.2.4"/>
    </reaction>
</comment>
<evidence type="ECO:0000256" key="4">
    <source>
        <dbReference type="ARBA" id="ARBA00022806"/>
    </source>
</evidence>
<feature type="domain" description="UvrD-like helicase ATP-binding" evidence="11">
    <location>
        <begin position="21"/>
        <end position="306"/>
    </location>
</feature>
<keyword evidence="14" id="KW-1185">Reference proteome</keyword>
<dbReference type="GO" id="GO:0043138">
    <property type="term" value="F:3'-5' DNA helicase activity"/>
    <property type="evidence" value="ECO:0007669"/>
    <property type="project" value="UniProtKB-EC"/>
</dbReference>
<evidence type="ECO:0000256" key="8">
    <source>
        <dbReference type="ARBA" id="ARBA00034808"/>
    </source>
</evidence>
<name>A0A432MK13_9BACT</name>
<accession>A0A432MK13</accession>
<evidence type="ECO:0000259" key="12">
    <source>
        <dbReference type="PROSITE" id="PS51217"/>
    </source>
</evidence>
<dbReference type="Gene3D" id="1.10.10.160">
    <property type="match status" value="1"/>
</dbReference>
<evidence type="ECO:0000256" key="2">
    <source>
        <dbReference type="ARBA" id="ARBA00022741"/>
    </source>
</evidence>
<dbReference type="GO" id="GO:0016887">
    <property type="term" value="F:ATP hydrolysis activity"/>
    <property type="evidence" value="ECO:0007669"/>
    <property type="project" value="RHEA"/>
</dbReference>
<dbReference type="RefSeq" id="WP_126725241.1">
    <property type="nucleotide sequence ID" value="NZ_RYZH01000017.1"/>
</dbReference>
<dbReference type="EMBL" id="RYZH01000017">
    <property type="protein sequence ID" value="RUL87754.1"/>
    <property type="molecule type" value="Genomic_DNA"/>
</dbReference>
<evidence type="ECO:0000256" key="9">
    <source>
        <dbReference type="ARBA" id="ARBA00048988"/>
    </source>
</evidence>
<evidence type="ECO:0000259" key="11">
    <source>
        <dbReference type="PROSITE" id="PS51198"/>
    </source>
</evidence>
<comment type="catalytic activity">
    <reaction evidence="7">
        <text>Couples ATP hydrolysis with the unwinding of duplex DNA by translocating in the 3'-5' direction.</text>
        <dbReference type="EC" id="5.6.2.4"/>
    </reaction>
</comment>
<keyword evidence="4 10" id="KW-0347">Helicase</keyword>
<evidence type="ECO:0000256" key="6">
    <source>
        <dbReference type="ARBA" id="ARBA00023235"/>
    </source>
</evidence>
<dbReference type="GO" id="GO:0005524">
    <property type="term" value="F:ATP binding"/>
    <property type="evidence" value="ECO:0007669"/>
    <property type="project" value="UniProtKB-UniRule"/>
</dbReference>
<evidence type="ECO:0000256" key="10">
    <source>
        <dbReference type="PROSITE-ProRule" id="PRU00560"/>
    </source>
</evidence>
<evidence type="ECO:0000256" key="1">
    <source>
        <dbReference type="ARBA" id="ARBA00009922"/>
    </source>
</evidence>
<dbReference type="CDD" id="cd17932">
    <property type="entry name" value="DEXQc_UvrD"/>
    <property type="match status" value="1"/>
</dbReference>
<gene>
    <name evidence="13" type="ORF">TsocGM_10340</name>
</gene>
<dbReference type="GO" id="GO:0003677">
    <property type="term" value="F:DNA binding"/>
    <property type="evidence" value="ECO:0007669"/>
    <property type="project" value="InterPro"/>
</dbReference>
<dbReference type="PROSITE" id="PS51217">
    <property type="entry name" value="UVRD_HELICASE_CTER"/>
    <property type="match status" value="1"/>
</dbReference>
<comment type="caution">
    <text evidence="13">The sequence shown here is derived from an EMBL/GenBank/DDBJ whole genome shotgun (WGS) entry which is preliminary data.</text>
</comment>
<dbReference type="SUPFAM" id="SSF52540">
    <property type="entry name" value="P-loop containing nucleoside triphosphate hydrolases"/>
    <property type="match status" value="1"/>
</dbReference>
<keyword evidence="5 10" id="KW-0067">ATP-binding</keyword>
<evidence type="ECO:0000256" key="3">
    <source>
        <dbReference type="ARBA" id="ARBA00022801"/>
    </source>
</evidence>
<dbReference type="GO" id="GO:0000725">
    <property type="term" value="P:recombinational repair"/>
    <property type="evidence" value="ECO:0007669"/>
    <property type="project" value="TreeGrafter"/>
</dbReference>
<dbReference type="Gene3D" id="3.40.50.300">
    <property type="entry name" value="P-loop containing nucleotide triphosphate hydrolases"/>
    <property type="match status" value="2"/>
</dbReference>
<dbReference type="Gene3D" id="1.10.486.10">
    <property type="entry name" value="PCRA, domain 4"/>
    <property type="match status" value="1"/>
</dbReference>
<protein>
    <recommendedName>
        <fullName evidence="8">DNA 3'-5' helicase</fullName>
        <ecNumber evidence="8">5.6.2.4</ecNumber>
    </recommendedName>
</protein>
<dbReference type="PANTHER" id="PTHR11070:SF3">
    <property type="entry name" value="DNA 3'-5' HELICASE"/>
    <property type="match status" value="1"/>
</dbReference>
<sequence>MTRKIRLQKPGNDRLRDRFERELNPAQLAAATAPDGFNLILAGPGSGKTRVITYRVAYLIARGVKPEAIMLVTFTRRAAREMVSRLEGLIGPKAVKVWAGTFHHIGNRILRKSAKAVGYDPNFTILDGEDQRDLVRLAMEDAGLVGTGRFAPKPAAVQHLISFAFNVKRPLAELVAERHPDWFDWTEQVVAAAACYARRKRASNCMDYDDLLGLWKTLVEEHPEHRSAMGRMFRHLLVDEMQDTNIVQVELVEAIARAGAGNLTAVGDDAQSIYRFRGAHYDNILRFPDRNPGARVFRLETNYRSTPEIVAFTNASIARNSAGFPKTLVSAREGGPRPVVVATADAFEEADLICQQVLEWREAGIGLSRMAVLYRNHHDSILLQGELTQRGIPYTVRSGVRFFEQAHIKDVLAYLRVQANPRDEPAWARLLPLLPGIGPAKSASLRAFLLASDSPMAALETSEAMKLVPAKSRGEFAALVADLRSIRAADPESNPSEAILAVLRGGYPAIAKAKYENPDQRLADVEQLSVLAARYDSLDKFVADLLLAGDVYGMDSLGEEAEPDGEQLVLSTIHQAKGLEWSRVIVPRLVEHGFPGDRALAEPGGEDEERRVFYVAVTRAMDELWLTYPLMVSRPGQGSILTTPSRFITEVDPDLYEVADIESENDLAWTEGPRP</sequence>
<dbReference type="OrthoDB" id="9810135at2"/>
<organism evidence="13 14">
    <name type="scientific">Tautonia sociabilis</name>
    <dbReference type="NCBI Taxonomy" id="2080755"/>
    <lineage>
        <taxon>Bacteria</taxon>
        <taxon>Pseudomonadati</taxon>
        <taxon>Planctomycetota</taxon>
        <taxon>Planctomycetia</taxon>
        <taxon>Isosphaerales</taxon>
        <taxon>Isosphaeraceae</taxon>
        <taxon>Tautonia</taxon>
    </lineage>
</organism>
<keyword evidence="3 10" id="KW-0378">Hydrolase</keyword>
<feature type="domain" description="UvrD-like helicase C-terminal" evidence="12">
    <location>
        <begin position="307"/>
        <end position="578"/>
    </location>
</feature>
<reference evidence="13 14" key="1">
    <citation type="submission" date="2018-12" db="EMBL/GenBank/DDBJ databases">
        <authorList>
            <person name="Toschakov S.V."/>
        </authorList>
    </citation>
    <scope>NUCLEOTIDE SEQUENCE [LARGE SCALE GENOMIC DNA]</scope>
    <source>
        <strain evidence="13 14">GM2012</strain>
    </source>
</reference>
<keyword evidence="6" id="KW-0413">Isomerase</keyword>
<evidence type="ECO:0000256" key="7">
    <source>
        <dbReference type="ARBA" id="ARBA00034617"/>
    </source>
</evidence>
<keyword evidence="2 10" id="KW-0547">Nucleotide-binding</keyword>
<evidence type="ECO:0000256" key="5">
    <source>
        <dbReference type="ARBA" id="ARBA00022840"/>
    </source>
</evidence>
<dbReference type="InterPro" id="IPR014016">
    <property type="entry name" value="UvrD-like_ATP-bd"/>
</dbReference>